<evidence type="ECO:0000313" key="6">
    <source>
        <dbReference type="EMBL" id="SOD54967.1"/>
    </source>
</evidence>
<dbReference type="GO" id="GO:0006547">
    <property type="term" value="P:L-histidine metabolic process"/>
    <property type="evidence" value="ECO:0007669"/>
    <property type="project" value="UniProtKB-UniRule"/>
</dbReference>
<dbReference type="InterPro" id="IPR011663">
    <property type="entry name" value="UTRA"/>
</dbReference>
<dbReference type="RefSeq" id="WP_097122231.1">
    <property type="nucleotide sequence ID" value="NZ_OCND01000005.1"/>
</dbReference>
<keyword evidence="7" id="KW-1185">Reference proteome</keyword>
<dbReference type="InterPro" id="IPR050679">
    <property type="entry name" value="Bact_HTH_transcr_reg"/>
</dbReference>
<evidence type="ECO:0000256" key="3">
    <source>
        <dbReference type="ARBA" id="ARBA00023163"/>
    </source>
</evidence>
<dbReference type="GO" id="GO:0003700">
    <property type="term" value="F:DNA-binding transcription factor activity"/>
    <property type="evidence" value="ECO:0007669"/>
    <property type="project" value="UniProtKB-UniRule"/>
</dbReference>
<evidence type="ECO:0000256" key="2">
    <source>
        <dbReference type="ARBA" id="ARBA00023125"/>
    </source>
</evidence>
<dbReference type="PANTHER" id="PTHR44846:SF16">
    <property type="entry name" value="TRANSCRIPTIONAL REGULATOR PHNF-RELATED"/>
    <property type="match status" value="1"/>
</dbReference>
<dbReference type="CDD" id="cd07377">
    <property type="entry name" value="WHTH_GntR"/>
    <property type="match status" value="1"/>
</dbReference>
<dbReference type="Gene3D" id="3.40.1410.10">
    <property type="entry name" value="Chorismate lyase-like"/>
    <property type="match status" value="1"/>
</dbReference>
<dbReference type="InterPro" id="IPR028978">
    <property type="entry name" value="Chorismate_lyase_/UTRA_dom_sf"/>
</dbReference>
<dbReference type="SUPFAM" id="SSF64288">
    <property type="entry name" value="Chorismate lyase-like"/>
    <property type="match status" value="1"/>
</dbReference>
<keyword evidence="1" id="KW-0805">Transcription regulation</keyword>
<dbReference type="Pfam" id="PF07702">
    <property type="entry name" value="UTRA"/>
    <property type="match status" value="1"/>
</dbReference>
<feature type="domain" description="HTH gntR-type" evidence="5">
    <location>
        <begin position="8"/>
        <end position="76"/>
    </location>
</feature>
<dbReference type="PRINTS" id="PR00035">
    <property type="entry name" value="HTHGNTR"/>
</dbReference>
<evidence type="ECO:0000259" key="5">
    <source>
        <dbReference type="PROSITE" id="PS50949"/>
    </source>
</evidence>
<dbReference type="SMART" id="SM00345">
    <property type="entry name" value="HTH_GNTR"/>
    <property type="match status" value="1"/>
</dbReference>
<proteinExistence type="predicted"/>
<dbReference type="GO" id="GO:0045892">
    <property type="term" value="P:negative regulation of DNA-templated transcription"/>
    <property type="evidence" value="ECO:0007669"/>
    <property type="project" value="UniProtKB-UniRule"/>
</dbReference>
<dbReference type="Proteomes" id="UP000219374">
    <property type="component" value="Unassembled WGS sequence"/>
</dbReference>
<accession>A0A286D8M6</accession>
<name>A0A286D8M6_9GAMM</name>
<dbReference type="FunFam" id="1.10.10.10:FF:000079">
    <property type="entry name" value="GntR family transcriptional regulator"/>
    <property type="match status" value="1"/>
</dbReference>
<dbReference type="SMART" id="SM00866">
    <property type="entry name" value="UTRA"/>
    <property type="match status" value="1"/>
</dbReference>
<dbReference type="AlphaFoldDB" id="A0A286D8M6"/>
<dbReference type="PROSITE" id="PS50949">
    <property type="entry name" value="HTH_GNTR"/>
    <property type="match status" value="1"/>
</dbReference>
<dbReference type="SUPFAM" id="SSF46785">
    <property type="entry name" value="Winged helix' DNA-binding domain"/>
    <property type="match status" value="1"/>
</dbReference>
<organism evidence="6 7">
    <name type="scientific">Pseudoxanthomonas wuyuanensis</name>
    <dbReference type="NCBI Taxonomy" id="1073196"/>
    <lineage>
        <taxon>Bacteria</taxon>
        <taxon>Pseudomonadati</taxon>
        <taxon>Pseudomonadota</taxon>
        <taxon>Gammaproteobacteria</taxon>
        <taxon>Lysobacterales</taxon>
        <taxon>Lysobacteraceae</taxon>
        <taxon>Pseudoxanthomonas</taxon>
    </lineage>
</organism>
<dbReference type="PANTHER" id="PTHR44846">
    <property type="entry name" value="MANNOSYL-D-GLYCERATE TRANSPORT/METABOLISM SYSTEM REPRESSOR MNGR-RELATED"/>
    <property type="match status" value="1"/>
</dbReference>
<dbReference type="EMBL" id="OCND01000005">
    <property type="protein sequence ID" value="SOD54967.1"/>
    <property type="molecule type" value="Genomic_DNA"/>
</dbReference>
<dbReference type="InterPro" id="IPR000524">
    <property type="entry name" value="Tscrpt_reg_HTH_GntR"/>
</dbReference>
<evidence type="ECO:0000313" key="7">
    <source>
        <dbReference type="Proteomes" id="UP000219374"/>
    </source>
</evidence>
<sequence>MVTEKAPTSLHQRIRSDIEGRILSGQWPPGYRIPFEHELMEQYGCSRMTVNKAVTMLAESGMIQRRRRAGSFVTRPHPHIESVALDIPDIAAEVAKRGHSYRFHLLDKRRRKPRRSVPQERDVASDGTLLAVHSLHLADGRPFALEERVINLAAVPEALEQDFSGIAPGSWLLQHVPWTRAQHRITAVNADQVQAGQLQVAAGTACLVIERQTWRGEQCITYVKQMFLGDSYDLIARFDPAAATRQV</sequence>
<dbReference type="InterPro" id="IPR036388">
    <property type="entry name" value="WH-like_DNA-bd_sf"/>
</dbReference>
<keyword evidence="2" id="KW-0238">DNA-binding</keyword>
<dbReference type="GO" id="GO:0003677">
    <property type="term" value="F:DNA binding"/>
    <property type="evidence" value="ECO:0007669"/>
    <property type="project" value="UniProtKB-UniRule"/>
</dbReference>
<keyword evidence="3" id="KW-0804">Transcription</keyword>
<protein>
    <recommendedName>
        <fullName evidence="4">Histidine utilization repressor</fullName>
    </recommendedName>
</protein>
<dbReference type="Gene3D" id="1.10.10.10">
    <property type="entry name" value="Winged helix-like DNA-binding domain superfamily/Winged helix DNA-binding domain"/>
    <property type="match status" value="1"/>
</dbReference>
<dbReference type="NCBIfam" id="TIGR02018">
    <property type="entry name" value="his_ut_repres"/>
    <property type="match status" value="1"/>
</dbReference>
<dbReference type="Pfam" id="PF00392">
    <property type="entry name" value="GntR"/>
    <property type="match status" value="1"/>
</dbReference>
<reference evidence="6 7" key="1">
    <citation type="submission" date="2017-09" db="EMBL/GenBank/DDBJ databases">
        <authorList>
            <person name="Ehlers B."/>
            <person name="Leendertz F.H."/>
        </authorList>
    </citation>
    <scope>NUCLEOTIDE SEQUENCE [LARGE SCALE GENOMIC DNA]</scope>
    <source>
        <strain evidence="6 7">CGMCC 1.10978</strain>
    </source>
</reference>
<dbReference type="InterPro" id="IPR010248">
    <property type="entry name" value="His_ut_repres"/>
</dbReference>
<dbReference type="InterPro" id="IPR036390">
    <property type="entry name" value="WH_DNA-bd_sf"/>
</dbReference>
<evidence type="ECO:0000256" key="1">
    <source>
        <dbReference type="ARBA" id="ARBA00023015"/>
    </source>
</evidence>
<gene>
    <name evidence="6" type="ORF">SAMN06296416_105240</name>
</gene>
<dbReference type="OrthoDB" id="9808698at2"/>
<evidence type="ECO:0000256" key="4">
    <source>
        <dbReference type="NCBIfam" id="TIGR02018"/>
    </source>
</evidence>